<evidence type="ECO:0000256" key="13">
    <source>
        <dbReference type="SAM" id="Phobius"/>
    </source>
</evidence>
<dbReference type="Gene3D" id="1.50.40.10">
    <property type="entry name" value="Mitochondrial carrier domain"/>
    <property type="match status" value="2"/>
</dbReference>
<accession>A0A6A6WHP5</accession>
<evidence type="ECO:0000313" key="14">
    <source>
        <dbReference type="EMBL" id="KAF2761604.1"/>
    </source>
</evidence>
<name>A0A6A6WHP5_9PEZI</name>
<evidence type="ECO:0000313" key="15">
    <source>
        <dbReference type="Proteomes" id="UP000799437"/>
    </source>
</evidence>
<keyword evidence="4 10" id="KW-0677">Repeat</keyword>
<dbReference type="PROSITE" id="PS50920">
    <property type="entry name" value="SOLCAR"/>
    <property type="match status" value="3"/>
</dbReference>
<evidence type="ECO:0000256" key="2">
    <source>
        <dbReference type="ARBA" id="ARBA00022448"/>
    </source>
</evidence>
<feature type="region of interest" description="Disordered" evidence="12">
    <location>
        <begin position="98"/>
        <end position="137"/>
    </location>
</feature>
<dbReference type="PANTHER" id="PTHR46181">
    <property type="entry name" value="MITOCHONDRIAL GLYCINE TRANSPORTER"/>
    <property type="match status" value="1"/>
</dbReference>
<keyword evidence="3 10" id="KW-0812">Transmembrane</keyword>
<feature type="repeat" description="Solcar" evidence="11">
    <location>
        <begin position="134"/>
        <end position="220"/>
    </location>
</feature>
<keyword evidence="8 10" id="KW-0472">Membrane</keyword>
<dbReference type="AlphaFoldDB" id="A0A6A6WHP5"/>
<keyword evidence="7 10" id="KW-0496">Mitochondrion</keyword>
<dbReference type="GO" id="GO:0015187">
    <property type="term" value="F:glycine transmembrane transporter activity"/>
    <property type="evidence" value="ECO:0007669"/>
    <property type="project" value="UniProtKB-UniRule"/>
</dbReference>
<dbReference type="PANTHER" id="PTHR46181:SF3">
    <property type="entry name" value="MITOCHONDRIAL GLYCINE TRANSPORTER"/>
    <property type="match status" value="1"/>
</dbReference>
<proteinExistence type="inferred from homology"/>
<evidence type="ECO:0000256" key="6">
    <source>
        <dbReference type="ARBA" id="ARBA00022989"/>
    </source>
</evidence>
<feature type="repeat" description="Solcar" evidence="11">
    <location>
        <begin position="10"/>
        <end position="93"/>
    </location>
</feature>
<keyword evidence="5 10" id="KW-0999">Mitochondrion inner membrane</keyword>
<organism evidence="14 15">
    <name type="scientific">Pseudovirgaria hyperparasitica</name>
    <dbReference type="NCBI Taxonomy" id="470096"/>
    <lineage>
        <taxon>Eukaryota</taxon>
        <taxon>Fungi</taxon>
        <taxon>Dikarya</taxon>
        <taxon>Ascomycota</taxon>
        <taxon>Pezizomycotina</taxon>
        <taxon>Dothideomycetes</taxon>
        <taxon>Dothideomycetes incertae sedis</taxon>
        <taxon>Acrospermales</taxon>
        <taxon>Acrospermaceae</taxon>
        <taxon>Pseudovirgaria</taxon>
    </lineage>
</organism>
<feature type="repeat" description="Solcar" evidence="11">
    <location>
        <begin position="258"/>
        <end position="342"/>
    </location>
</feature>
<dbReference type="InterPro" id="IPR030847">
    <property type="entry name" value="Hem25/SLC25A38"/>
</dbReference>
<gene>
    <name evidence="14" type="ORF">EJ05DRAFT_507255</name>
</gene>
<keyword evidence="2 10" id="KW-0813">Transport</keyword>
<keyword evidence="15" id="KW-1185">Reference proteome</keyword>
<dbReference type="Pfam" id="PF00153">
    <property type="entry name" value="Mito_carr"/>
    <property type="match status" value="3"/>
</dbReference>
<dbReference type="GO" id="GO:1904983">
    <property type="term" value="P:glycine import into mitochondrion"/>
    <property type="evidence" value="ECO:0007669"/>
    <property type="project" value="UniProtKB-UniRule"/>
</dbReference>
<dbReference type="InterPro" id="IPR023395">
    <property type="entry name" value="MCP_dom_sf"/>
</dbReference>
<comment type="similarity">
    <text evidence="10">Belongs to the mitochondrial carrier (TC 2.A.29) family. SLC25A38 subfamily.</text>
</comment>
<dbReference type="GeneID" id="54488955"/>
<dbReference type="Proteomes" id="UP000799437">
    <property type="component" value="Unassembled WGS sequence"/>
</dbReference>
<comment type="subcellular location">
    <subcellularLocation>
        <location evidence="1">Membrane</location>
        <topology evidence="1">Multi-pass membrane protein</topology>
    </subcellularLocation>
    <subcellularLocation>
        <location evidence="10">Mitochondrion inner membrane</location>
        <topology evidence="10">Multi-pass membrane protein</topology>
    </subcellularLocation>
</comment>
<dbReference type="EMBL" id="ML996566">
    <property type="protein sequence ID" value="KAF2761604.1"/>
    <property type="molecule type" value="Genomic_DNA"/>
</dbReference>
<evidence type="ECO:0000256" key="8">
    <source>
        <dbReference type="ARBA" id="ARBA00023136"/>
    </source>
</evidence>
<evidence type="ECO:0000256" key="5">
    <source>
        <dbReference type="ARBA" id="ARBA00022792"/>
    </source>
</evidence>
<evidence type="ECO:0000256" key="10">
    <source>
        <dbReference type="HAMAP-Rule" id="MF_03064"/>
    </source>
</evidence>
<reference evidence="14" key="1">
    <citation type="journal article" date="2020" name="Stud. Mycol.">
        <title>101 Dothideomycetes genomes: a test case for predicting lifestyles and emergence of pathogens.</title>
        <authorList>
            <person name="Haridas S."/>
            <person name="Albert R."/>
            <person name="Binder M."/>
            <person name="Bloem J."/>
            <person name="Labutti K."/>
            <person name="Salamov A."/>
            <person name="Andreopoulos B."/>
            <person name="Baker S."/>
            <person name="Barry K."/>
            <person name="Bills G."/>
            <person name="Bluhm B."/>
            <person name="Cannon C."/>
            <person name="Castanera R."/>
            <person name="Culley D."/>
            <person name="Daum C."/>
            <person name="Ezra D."/>
            <person name="Gonzalez J."/>
            <person name="Henrissat B."/>
            <person name="Kuo A."/>
            <person name="Liang C."/>
            <person name="Lipzen A."/>
            <person name="Lutzoni F."/>
            <person name="Magnuson J."/>
            <person name="Mondo S."/>
            <person name="Nolan M."/>
            <person name="Ohm R."/>
            <person name="Pangilinan J."/>
            <person name="Park H.-J."/>
            <person name="Ramirez L."/>
            <person name="Alfaro M."/>
            <person name="Sun H."/>
            <person name="Tritt A."/>
            <person name="Yoshinaga Y."/>
            <person name="Zwiers L.-H."/>
            <person name="Turgeon B."/>
            <person name="Goodwin S."/>
            <person name="Spatafora J."/>
            <person name="Crous P."/>
            <person name="Grigoriev I."/>
        </authorList>
    </citation>
    <scope>NUCLEOTIDE SEQUENCE</scope>
    <source>
        <strain evidence="14">CBS 121739</strain>
    </source>
</reference>
<feature type="transmembrane region" description="Helical" evidence="13">
    <location>
        <begin position="12"/>
        <end position="30"/>
    </location>
</feature>
<dbReference type="GO" id="GO:0005743">
    <property type="term" value="C:mitochondrial inner membrane"/>
    <property type="evidence" value="ECO:0007669"/>
    <property type="project" value="UniProtKB-SubCell"/>
</dbReference>
<evidence type="ECO:0000256" key="7">
    <source>
        <dbReference type="ARBA" id="ARBA00023128"/>
    </source>
</evidence>
<evidence type="ECO:0000256" key="1">
    <source>
        <dbReference type="ARBA" id="ARBA00004141"/>
    </source>
</evidence>
<dbReference type="OrthoDB" id="1924968at2759"/>
<evidence type="ECO:0000256" key="11">
    <source>
        <dbReference type="PROSITE-ProRule" id="PRU00282"/>
    </source>
</evidence>
<feature type="compositionally biased region" description="Low complexity" evidence="12">
    <location>
        <begin position="103"/>
        <end position="137"/>
    </location>
</feature>
<sequence>MSTTQPQRHAPGSFHFLAGLSSGILTAILLQPADLLKTRVQQSRSTTLLSTIHTIASGPTPIRHFWRGTIPSAVRTGLGSALYFSALNALRVGFGNLSPRPSPSTSTNNNNNNNNNNGSSSSSSSRSGSSTKNTNPTLNLLTGAAARTWAGLLMMPITIVKVRFESTVYTQTYTSLTRAARHIYTTEGIRGFFAGFGATAVRDAPYAGLYVVGYEICKERLGGVFLGSPRGDADSGAGGGGGGAGGGGGGRGTAGATSHAAVNFSSAVAASVGATAATNPFDAIKTRIQLFPGVYGHMLGAGARMVREEGWGVLMEGVGIRVVRKGMSSALAWTVYEEIIRRVEG</sequence>
<evidence type="ECO:0000256" key="9">
    <source>
        <dbReference type="ARBA" id="ARBA00034060"/>
    </source>
</evidence>
<evidence type="ECO:0000256" key="4">
    <source>
        <dbReference type="ARBA" id="ARBA00022737"/>
    </source>
</evidence>
<evidence type="ECO:0000256" key="12">
    <source>
        <dbReference type="SAM" id="MobiDB-lite"/>
    </source>
</evidence>
<evidence type="ECO:0000256" key="3">
    <source>
        <dbReference type="ARBA" id="ARBA00022692"/>
    </source>
</evidence>
<keyword evidence="6 10" id="KW-1133">Transmembrane helix</keyword>
<comment type="function">
    <text evidence="10">Mitochondrial glycine transporter that imports glycine into the mitochondrial matrix. Plays an important role in providing glycine for the first enzymatic step in heme biosynthesis, the condensation of glycine with succinyl-CoA to produce 5-aminolevulinate (ALA) in the miochondrial matrix.</text>
</comment>
<dbReference type="SUPFAM" id="SSF103506">
    <property type="entry name" value="Mitochondrial carrier"/>
    <property type="match status" value="1"/>
</dbReference>
<dbReference type="InterPro" id="IPR018108">
    <property type="entry name" value="MCP_transmembrane"/>
</dbReference>
<protein>
    <recommendedName>
        <fullName evidence="10">Mitochondrial glycine transporter</fullName>
    </recommendedName>
    <alternativeName>
        <fullName evidence="10">Solute carrier family 25 member 38 homolog</fullName>
    </alternativeName>
</protein>
<dbReference type="HAMAP" id="MF_03064">
    <property type="entry name" value="SLC25A38"/>
    <property type="match status" value="1"/>
</dbReference>
<comment type="catalytic activity">
    <reaction evidence="9 10">
        <text>glycine(in) = glycine(out)</text>
        <dbReference type="Rhea" id="RHEA:70715"/>
        <dbReference type="ChEBI" id="CHEBI:57305"/>
    </reaction>
</comment>
<dbReference type="RefSeq" id="XP_033604055.1">
    <property type="nucleotide sequence ID" value="XM_033747901.1"/>
</dbReference>